<feature type="transmembrane region" description="Helical" evidence="9">
    <location>
        <begin position="96"/>
        <end position="117"/>
    </location>
</feature>
<dbReference type="NCBIfam" id="TIGR00410">
    <property type="entry name" value="lacE"/>
    <property type="match status" value="1"/>
</dbReference>
<keyword evidence="5 9" id="KW-0812">Transmembrane</keyword>
<feature type="transmembrane region" description="Helical" evidence="9">
    <location>
        <begin position="221"/>
        <end position="241"/>
    </location>
</feature>
<reference evidence="12" key="1">
    <citation type="submission" date="2016-10" db="EMBL/GenBank/DDBJ databases">
        <authorList>
            <person name="Varghese N."/>
            <person name="Submissions S."/>
        </authorList>
    </citation>
    <scope>NUCLEOTIDE SEQUENCE [LARGE SCALE GENOMIC DNA]</scope>
    <source>
        <strain evidence="12">DSM 18579</strain>
    </source>
</reference>
<keyword evidence="3 8" id="KW-1003">Cell membrane</keyword>
<evidence type="ECO:0000256" key="5">
    <source>
        <dbReference type="ARBA" id="ARBA00022692"/>
    </source>
</evidence>
<dbReference type="InterPro" id="IPR051088">
    <property type="entry name" value="PTS_Sugar-EIIC/EIIB"/>
</dbReference>
<dbReference type="OrthoDB" id="5843984at2"/>
<dbReference type="GO" id="GO:0005886">
    <property type="term" value="C:plasma membrane"/>
    <property type="evidence" value="ECO:0007669"/>
    <property type="project" value="UniProtKB-SubCell"/>
</dbReference>
<comment type="function">
    <text evidence="8">The phosphoenolpyruvate-dependent sugar phosphotransferase system (PTS), a major carbohydrate active -transport system, catalyzes the phosphorylation of incoming sugar substrates concomitant with their translocation across the cell membrane.</text>
</comment>
<evidence type="ECO:0000313" key="11">
    <source>
        <dbReference type="EMBL" id="SET38003.1"/>
    </source>
</evidence>
<evidence type="ECO:0000259" key="10">
    <source>
        <dbReference type="PROSITE" id="PS51105"/>
    </source>
</evidence>
<feature type="transmembrane region" description="Helical" evidence="9">
    <location>
        <begin position="72"/>
        <end position="90"/>
    </location>
</feature>
<feature type="transmembrane region" description="Helical" evidence="9">
    <location>
        <begin position="138"/>
        <end position="156"/>
    </location>
</feature>
<evidence type="ECO:0000256" key="7">
    <source>
        <dbReference type="ARBA" id="ARBA00023136"/>
    </source>
</evidence>
<keyword evidence="12" id="KW-1185">Reference proteome</keyword>
<accession>A0A1I0DZH0</accession>
<evidence type="ECO:0000256" key="8">
    <source>
        <dbReference type="PIRNR" id="PIRNR006351"/>
    </source>
</evidence>
<evidence type="ECO:0000313" key="12">
    <source>
        <dbReference type="Proteomes" id="UP000242642"/>
    </source>
</evidence>
<organism evidence="11 12">
    <name type="scientific">Thorsellia anophelis DSM 18579</name>
    <dbReference type="NCBI Taxonomy" id="1123402"/>
    <lineage>
        <taxon>Bacteria</taxon>
        <taxon>Pseudomonadati</taxon>
        <taxon>Pseudomonadota</taxon>
        <taxon>Gammaproteobacteria</taxon>
        <taxon>Enterobacterales</taxon>
        <taxon>Thorselliaceae</taxon>
        <taxon>Thorsellia</taxon>
    </lineage>
</organism>
<dbReference type="PROSITE" id="PS51105">
    <property type="entry name" value="PTS_EIIC_TYPE_3"/>
    <property type="match status" value="1"/>
</dbReference>
<dbReference type="InterPro" id="IPR003352">
    <property type="entry name" value="PTS_EIIC"/>
</dbReference>
<dbReference type="EMBL" id="FOHV01000021">
    <property type="protein sequence ID" value="SET38003.1"/>
    <property type="molecule type" value="Genomic_DNA"/>
</dbReference>
<dbReference type="GO" id="GO:1901264">
    <property type="term" value="P:carbohydrate derivative transport"/>
    <property type="evidence" value="ECO:0007669"/>
    <property type="project" value="TreeGrafter"/>
</dbReference>
<dbReference type="Pfam" id="PF02378">
    <property type="entry name" value="PTS_EIIC"/>
    <property type="match status" value="1"/>
</dbReference>
<evidence type="ECO:0000256" key="2">
    <source>
        <dbReference type="ARBA" id="ARBA00022448"/>
    </source>
</evidence>
<dbReference type="RefSeq" id="WP_093320944.1">
    <property type="nucleotide sequence ID" value="NZ_FOHV01000021.1"/>
</dbReference>
<keyword evidence="2 8" id="KW-0813">Transport</keyword>
<dbReference type="InterPro" id="IPR004501">
    <property type="entry name" value="PTS_EIIC_3"/>
</dbReference>
<evidence type="ECO:0000256" key="9">
    <source>
        <dbReference type="SAM" id="Phobius"/>
    </source>
</evidence>
<protein>
    <recommendedName>
        <fullName evidence="8">Permease IIC component</fullName>
    </recommendedName>
</protein>
<dbReference type="InterPro" id="IPR004796">
    <property type="entry name" value="PTS_IIC_cello"/>
</dbReference>
<feature type="domain" description="PTS EIIC type-3" evidence="10">
    <location>
        <begin position="4"/>
        <end position="409"/>
    </location>
</feature>
<feature type="transmembrane region" description="Helical" evidence="9">
    <location>
        <begin position="391"/>
        <end position="409"/>
    </location>
</feature>
<sequence length="422" mass="46116">MSVIDKTTLAVAKFSDLIYFRALRDGVGATVPFFFAASFAILLAYVICPLIIDSGALSVAQQIAEAIRQGSLSIMGLLIAPSVAFALAKHRGFDNPVSAALIAISVFFVFIPINQIISIHSLQEGLSNQITPFGTPSMLVGIVIGLLASDTYMMLVKRNITLKFGQNVPPQVGNSIVGLIPYAITLLLFSIISVILNVSIKLSLFQLFETWIQSPLQLINTSLWGYNIIYGFGSLLFSFGIHQTGINSVLLDPLLLLNINENINLLAEGKELNHIITNSFQIMYTQMGGSGGTLSLIIAIFIFSRYQPSRDVAKVSVMPGIFAINEPMIFGFPIVFNPVMIVPFVMVPLISTTVAYYATLYGFVSKTVVMVPWTTPPLISGYIATAGDFRAVVLQFVLIILGVFIYLPFMKYSEKIMRLQQG</sequence>
<dbReference type="PANTHER" id="PTHR33989:SF10">
    <property type="entry name" value="PERMEASE IIC COMPONENT"/>
    <property type="match status" value="1"/>
</dbReference>
<gene>
    <name evidence="11" type="ORF">SAMN02583745_02190</name>
</gene>
<evidence type="ECO:0000256" key="3">
    <source>
        <dbReference type="ARBA" id="ARBA00022475"/>
    </source>
</evidence>
<dbReference type="GO" id="GO:0008982">
    <property type="term" value="F:protein-N(PI)-phosphohistidine-sugar phosphotransferase activity"/>
    <property type="evidence" value="ECO:0007669"/>
    <property type="project" value="UniProtKB-UniRule"/>
</dbReference>
<evidence type="ECO:0000256" key="4">
    <source>
        <dbReference type="ARBA" id="ARBA00022597"/>
    </source>
</evidence>
<feature type="transmembrane region" description="Helical" evidence="9">
    <location>
        <begin position="176"/>
        <end position="200"/>
    </location>
</feature>
<name>A0A1I0DZH0_9GAMM</name>
<dbReference type="PIRSF" id="PIRSF006351">
    <property type="entry name" value="PTS_EIIC-Cellobiose"/>
    <property type="match status" value="1"/>
</dbReference>
<evidence type="ECO:0000256" key="1">
    <source>
        <dbReference type="ARBA" id="ARBA00004651"/>
    </source>
</evidence>
<dbReference type="PANTHER" id="PTHR33989">
    <property type="match status" value="1"/>
</dbReference>
<keyword evidence="6 9" id="KW-1133">Transmembrane helix</keyword>
<dbReference type="GO" id="GO:0009401">
    <property type="term" value="P:phosphoenolpyruvate-dependent sugar phosphotransferase system"/>
    <property type="evidence" value="ECO:0007669"/>
    <property type="project" value="InterPro"/>
</dbReference>
<feature type="transmembrane region" description="Helical" evidence="9">
    <location>
        <begin position="33"/>
        <end position="52"/>
    </location>
</feature>
<dbReference type="STRING" id="1123402.SAMN02583745_02190"/>
<evidence type="ECO:0000256" key="6">
    <source>
        <dbReference type="ARBA" id="ARBA00022989"/>
    </source>
</evidence>
<dbReference type="AlphaFoldDB" id="A0A1I0DZH0"/>
<keyword evidence="7 8" id="KW-0472">Membrane</keyword>
<comment type="subcellular location">
    <subcellularLocation>
        <location evidence="1">Cell membrane</location>
        <topology evidence="1">Multi-pass membrane protein</topology>
    </subcellularLocation>
</comment>
<feature type="transmembrane region" description="Helical" evidence="9">
    <location>
        <begin position="282"/>
        <end position="303"/>
    </location>
</feature>
<dbReference type="Proteomes" id="UP000242642">
    <property type="component" value="Unassembled WGS sequence"/>
</dbReference>
<keyword evidence="4 8" id="KW-0762">Sugar transport</keyword>
<proteinExistence type="predicted"/>